<dbReference type="Pfam" id="PF09997">
    <property type="entry name" value="DUF2238"/>
    <property type="match status" value="1"/>
</dbReference>
<protein>
    <submittedName>
        <fullName evidence="2">Uncharacterized protein</fullName>
    </submittedName>
</protein>
<keyword evidence="1" id="KW-0472">Membrane</keyword>
<dbReference type="EMBL" id="DUFG01000033">
    <property type="protein sequence ID" value="HIH08986.1"/>
    <property type="molecule type" value="Genomic_DNA"/>
</dbReference>
<dbReference type="EMBL" id="JAGVWF010000028">
    <property type="protein sequence ID" value="MBS3059201.1"/>
    <property type="molecule type" value="Genomic_DNA"/>
</dbReference>
<organism evidence="2 4">
    <name type="scientific">Candidatus Iainarchaeum sp</name>
    <dbReference type="NCBI Taxonomy" id="3101447"/>
    <lineage>
        <taxon>Archaea</taxon>
        <taxon>Candidatus Iainarchaeota</taxon>
        <taxon>Candidatus Iainarchaeia</taxon>
        <taxon>Candidatus Iainarchaeales</taxon>
        <taxon>Candidatus Iainarchaeaceae</taxon>
        <taxon>Candidatus Iainarchaeum</taxon>
    </lineage>
</organism>
<feature type="transmembrane region" description="Helical" evidence="1">
    <location>
        <begin position="101"/>
        <end position="120"/>
    </location>
</feature>
<sequence>MGKLVSTETIFLFVLFVLGEFFGNVFNLYRTLVAWDIVTHFVGGALVSSIVISFLHEYLKKYYYAVNVAITLGVGAAWEIIEFLADKMFGLGLQPSLNDTMVDLIMVFSAAVIINLIFWYRKRGSK</sequence>
<evidence type="ECO:0000256" key="1">
    <source>
        <dbReference type="SAM" id="Phobius"/>
    </source>
</evidence>
<dbReference type="Proteomes" id="UP000577419">
    <property type="component" value="Unassembled WGS sequence"/>
</dbReference>
<feature type="transmembrane region" description="Helical" evidence="1">
    <location>
        <begin position="32"/>
        <end position="55"/>
    </location>
</feature>
<keyword evidence="1" id="KW-1133">Transmembrane helix</keyword>
<accession>A0A7J4J193</accession>
<proteinExistence type="predicted"/>
<dbReference type="Proteomes" id="UP000683213">
    <property type="component" value="Unassembled WGS sequence"/>
</dbReference>
<reference evidence="3" key="3">
    <citation type="submission" date="2021-05" db="EMBL/GenBank/DDBJ databases">
        <title>Protein family content uncovers lineage relationships and bacterial pathway maintenance mechanisms in DPANN archaea.</title>
        <authorList>
            <person name="Castelle C.J."/>
            <person name="Meheust R."/>
            <person name="Jaffe A.L."/>
            <person name="Seitz K."/>
            <person name="Gong X."/>
            <person name="Baker B.J."/>
            <person name="Banfield J.F."/>
        </authorList>
    </citation>
    <scope>NUCLEOTIDE SEQUENCE</scope>
    <source>
        <strain evidence="3">RIFCSPHIGHO2_01_FULL_GW2011_AR10_43_9</strain>
    </source>
</reference>
<dbReference type="AlphaFoldDB" id="A0A7J4J193"/>
<keyword evidence="1" id="KW-0812">Transmembrane</keyword>
<reference evidence="3" key="2">
    <citation type="submission" date="2021-03" db="EMBL/GenBank/DDBJ databases">
        <authorList>
            <person name="Jaffe A."/>
        </authorList>
    </citation>
    <scope>NUCLEOTIDE SEQUENCE</scope>
    <source>
        <strain evidence="3">RIFCSPHIGHO2_01_FULL_GW2011_AR10_43_9</strain>
    </source>
</reference>
<evidence type="ECO:0000313" key="2">
    <source>
        <dbReference type="EMBL" id="HIH08986.1"/>
    </source>
</evidence>
<evidence type="ECO:0000313" key="4">
    <source>
        <dbReference type="Proteomes" id="UP000577419"/>
    </source>
</evidence>
<evidence type="ECO:0000313" key="3">
    <source>
        <dbReference type="EMBL" id="MBS3059201.1"/>
    </source>
</evidence>
<gene>
    <name evidence="2" type="ORF">HA237_06550</name>
    <name evidence="3" type="ORF">J4224_02120</name>
</gene>
<name>A0A7J4J193_9ARCH</name>
<reference evidence="4" key="1">
    <citation type="journal article" date="2020" name="bioRxiv">
        <title>A rank-normalized archaeal taxonomy based on genome phylogeny resolves widespread incomplete and uneven classifications.</title>
        <authorList>
            <person name="Rinke C."/>
            <person name="Chuvochina M."/>
            <person name="Mussig A.J."/>
            <person name="Chaumeil P.-A."/>
            <person name="Waite D.W."/>
            <person name="Whitman W.B."/>
            <person name="Parks D.H."/>
            <person name="Hugenholtz P."/>
        </authorList>
    </citation>
    <scope>NUCLEOTIDE SEQUENCE [LARGE SCALE GENOMIC DNA]</scope>
</reference>
<feature type="transmembrane region" description="Helical" evidence="1">
    <location>
        <begin position="62"/>
        <end position="81"/>
    </location>
</feature>
<feature type="transmembrane region" description="Helical" evidence="1">
    <location>
        <begin position="9"/>
        <end position="26"/>
    </location>
</feature>
<dbReference type="InterPro" id="IPR014509">
    <property type="entry name" value="YjdF-like"/>
</dbReference>
<comment type="caution">
    <text evidence="2">The sequence shown here is derived from an EMBL/GenBank/DDBJ whole genome shotgun (WGS) entry which is preliminary data.</text>
</comment>